<dbReference type="OrthoDB" id="2801423at2759"/>
<feature type="domain" description="DUF6589" evidence="2">
    <location>
        <begin position="322"/>
        <end position="795"/>
    </location>
</feature>
<evidence type="ECO:0000259" key="2">
    <source>
        <dbReference type="Pfam" id="PF20231"/>
    </source>
</evidence>
<feature type="compositionally biased region" description="Low complexity" evidence="1">
    <location>
        <begin position="600"/>
        <end position="611"/>
    </location>
</feature>
<reference evidence="3 4" key="1">
    <citation type="journal article" date="2016" name="Mol. Biol. Evol.">
        <title>Comparative Genomics of Early-Diverging Mushroom-Forming Fungi Provides Insights into the Origins of Lignocellulose Decay Capabilities.</title>
        <authorList>
            <person name="Nagy L.G."/>
            <person name="Riley R."/>
            <person name="Tritt A."/>
            <person name="Adam C."/>
            <person name="Daum C."/>
            <person name="Floudas D."/>
            <person name="Sun H."/>
            <person name="Yadav J.S."/>
            <person name="Pangilinan J."/>
            <person name="Larsson K.H."/>
            <person name="Matsuura K."/>
            <person name="Barry K."/>
            <person name="Labutti K."/>
            <person name="Kuo R."/>
            <person name="Ohm R.A."/>
            <person name="Bhattacharya S.S."/>
            <person name="Shirouzu T."/>
            <person name="Yoshinaga Y."/>
            <person name="Martin F.M."/>
            <person name="Grigoriev I.V."/>
            <person name="Hibbett D.S."/>
        </authorList>
    </citation>
    <scope>NUCLEOTIDE SEQUENCE [LARGE SCALE GENOMIC DNA]</scope>
    <source>
        <strain evidence="3 4">HHB12029</strain>
    </source>
</reference>
<feature type="compositionally biased region" description="Polar residues" evidence="1">
    <location>
        <begin position="863"/>
        <end position="883"/>
    </location>
</feature>
<keyword evidence="4" id="KW-1185">Reference proteome</keyword>
<dbReference type="InParanoid" id="A0A165ZAR5"/>
<evidence type="ECO:0000313" key="3">
    <source>
        <dbReference type="EMBL" id="KZV80959.1"/>
    </source>
</evidence>
<dbReference type="STRING" id="1314781.A0A165ZAR5"/>
<dbReference type="Proteomes" id="UP000077266">
    <property type="component" value="Unassembled WGS sequence"/>
</dbReference>
<dbReference type="Pfam" id="PF20231">
    <property type="entry name" value="DUF6589"/>
    <property type="match status" value="1"/>
</dbReference>
<proteinExistence type="predicted"/>
<feature type="compositionally biased region" description="Acidic residues" evidence="1">
    <location>
        <begin position="625"/>
        <end position="635"/>
    </location>
</feature>
<feature type="region of interest" description="Disordered" evidence="1">
    <location>
        <begin position="597"/>
        <end position="635"/>
    </location>
</feature>
<feature type="compositionally biased region" description="Acidic residues" evidence="1">
    <location>
        <begin position="939"/>
        <end position="959"/>
    </location>
</feature>
<sequence>MSVPSATSPKPPTLRRAPALTDTEKLDELFYLLKRFGWSLGVTLDKLFRRQADGGLSWSDRHNVIVPKFLSGQATHTASEIVQHMYSNSSSRPASSSAESRLEFSLDVPHGSIKHARPALSSWAASICREKVWKDISNGVVETVQDVLQGECALLWGLMVAAGKKSLREGEVRAVRVYRPVEPVVTGAISSLMFCRNKSANLLQLCRGLGLFASRAEESTYRVGSKFGQNSSYSTVISALETLAESGQDWLRSLAASEVEWLMFIIDNVQHYGRQRDARFGREDIMFKGVAGTGVKLSGATILAWALNRWNDLRRKELRYSLTASDLPHRVDFNWLETTYQLNWVDVLLLAIPELDHLKSELEHRFVSNTKQPVLPDDYHTPIQPLRSNACDPAKTTEMRTALLDIFAMQLGQTAENWQPRVVFVGGDGGTYEMLLRVQKYLQTLPTAYERMEWLVPILQLWHMKWTVLGRIIFCWWGSSRTSDVSSLGNSAIAAGKKVPSKLKKPDFRSGTEMLFLVGEARMLDCWRITLKTDDLHAHFATLKAEDRLPTLNELLLHALMLHRTYSSRKSSHLALEPYETQPAAYRAPRAVGWMPQVHPGPSASKASGSKPSRRKGAAAAPETTMEDESTSTTVFEEELGFSGDRWLANSITGMSDFIPYRHWCKATPVGWIGDIWEIFKLQTFGFAGSGHNPKYLSFCLEMIMLIEFEAEPDMRLALLQSLLVNPSGRKGRCKEGDLMQEHQINRLDRQMQNKDKTYDSRFIRDVVSPNLDSLVDLPRQLELAVDLQARSTTHTRMHQRPETKLLLKAYTTAQLHTFHTGRSSGFAVKDCVGEGIRNLEAGGLSKFLSTHRRETDVLNRATPASHSHRAQSNPDPSTSTSLGDIEDLLSGPTYTLDDELGPPADRPGPAIYADEDGMILDEDGMEEDLEGAGLGVEEYSDGELEGEDYDEDEATMYD</sequence>
<feature type="region of interest" description="Disordered" evidence="1">
    <location>
        <begin position="861"/>
        <end position="959"/>
    </location>
</feature>
<evidence type="ECO:0000313" key="4">
    <source>
        <dbReference type="Proteomes" id="UP000077266"/>
    </source>
</evidence>
<name>A0A165ZAR5_EXIGL</name>
<dbReference type="InterPro" id="IPR046496">
    <property type="entry name" value="DUF6589"/>
</dbReference>
<organism evidence="3 4">
    <name type="scientific">Exidia glandulosa HHB12029</name>
    <dbReference type="NCBI Taxonomy" id="1314781"/>
    <lineage>
        <taxon>Eukaryota</taxon>
        <taxon>Fungi</taxon>
        <taxon>Dikarya</taxon>
        <taxon>Basidiomycota</taxon>
        <taxon>Agaricomycotina</taxon>
        <taxon>Agaricomycetes</taxon>
        <taxon>Auriculariales</taxon>
        <taxon>Exidiaceae</taxon>
        <taxon>Exidia</taxon>
    </lineage>
</organism>
<dbReference type="AlphaFoldDB" id="A0A165ZAR5"/>
<evidence type="ECO:0000256" key="1">
    <source>
        <dbReference type="SAM" id="MobiDB-lite"/>
    </source>
</evidence>
<gene>
    <name evidence="3" type="ORF">EXIGLDRAFT_629312</name>
</gene>
<protein>
    <recommendedName>
        <fullName evidence="2">DUF6589 domain-containing protein</fullName>
    </recommendedName>
</protein>
<accession>A0A165ZAR5</accession>
<dbReference type="EMBL" id="KV426432">
    <property type="protein sequence ID" value="KZV80959.1"/>
    <property type="molecule type" value="Genomic_DNA"/>
</dbReference>
<feature type="compositionally biased region" description="Acidic residues" evidence="1">
    <location>
        <begin position="914"/>
        <end position="931"/>
    </location>
</feature>